<keyword evidence="10" id="KW-1185">Reference proteome</keyword>
<organism evidence="9 10">
    <name type="scientific">Mycolicibacterium moriokaense</name>
    <dbReference type="NCBI Taxonomy" id="39691"/>
    <lineage>
        <taxon>Bacteria</taxon>
        <taxon>Bacillati</taxon>
        <taxon>Actinomycetota</taxon>
        <taxon>Actinomycetes</taxon>
        <taxon>Mycobacteriales</taxon>
        <taxon>Mycobacteriaceae</taxon>
        <taxon>Mycolicibacterium</taxon>
    </lineage>
</organism>
<dbReference type="PROSITE" id="PS00155">
    <property type="entry name" value="CUTINASE_1"/>
    <property type="match status" value="1"/>
</dbReference>
<feature type="chain" id="PRO_5016190125" description="Cutinase" evidence="8">
    <location>
        <begin position="31"/>
        <end position="235"/>
    </location>
</feature>
<dbReference type="PANTHER" id="PTHR33630">
    <property type="entry name" value="CUTINASE RV1984C-RELATED-RELATED"/>
    <property type="match status" value="1"/>
</dbReference>
<dbReference type="EC" id="3.1.1.-" evidence="8"/>
<keyword evidence="5 8" id="KW-0732">Signal</keyword>
<evidence type="ECO:0000256" key="6">
    <source>
        <dbReference type="ARBA" id="ARBA00022801"/>
    </source>
</evidence>
<evidence type="ECO:0000256" key="4">
    <source>
        <dbReference type="ARBA" id="ARBA00022525"/>
    </source>
</evidence>
<proteinExistence type="inferred from homology"/>
<dbReference type="PANTHER" id="PTHR33630:SF9">
    <property type="entry name" value="CUTINASE 4"/>
    <property type="match status" value="1"/>
</dbReference>
<accession>A0A318HB22</accession>
<comment type="caution">
    <text evidence="9">The sequence shown here is derived from an EMBL/GenBank/DDBJ whole genome shotgun (WGS) entry which is preliminary data.</text>
</comment>
<dbReference type="InterPro" id="IPR029058">
    <property type="entry name" value="AB_hydrolase_fold"/>
</dbReference>
<dbReference type="SUPFAM" id="SSF53474">
    <property type="entry name" value="alpha/beta-Hydrolases"/>
    <property type="match status" value="1"/>
</dbReference>
<reference evidence="9 10" key="2">
    <citation type="submission" date="2018-06" db="EMBL/GenBank/DDBJ databases">
        <title>Sequencing of bacterial isolates from soil warming experiment in Harvard Forest, Massachusetts, USA.</title>
        <authorList>
            <person name="Deangelis K.PhD."/>
        </authorList>
    </citation>
    <scope>NUCLEOTIDE SEQUENCE [LARGE SCALE GENOMIC DNA]</scope>
    <source>
        <strain evidence="9 10">GAS496</strain>
    </source>
</reference>
<dbReference type="AlphaFoldDB" id="A0A318HB22"/>
<evidence type="ECO:0000256" key="3">
    <source>
        <dbReference type="ARBA" id="ARBA00022487"/>
    </source>
</evidence>
<evidence type="ECO:0000256" key="8">
    <source>
        <dbReference type="RuleBase" id="RU361263"/>
    </source>
</evidence>
<keyword evidence="3 8" id="KW-0719">Serine esterase</keyword>
<comment type="similarity">
    <text evidence="2 8">Belongs to the cutinase family.</text>
</comment>
<feature type="signal peptide" evidence="8">
    <location>
        <begin position="1"/>
        <end position="30"/>
    </location>
</feature>
<dbReference type="Proteomes" id="UP000247781">
    <property type="component" value="Unassembled WGS sequence"/>
</dbReference>
<reference evidence="10" key="1">
    <citation type="submission" date="2018-05" db="EMBL/GenBank/DDBJ databases">
        <authorList>
            <person name="Deangelis K."/>
            <person name="Huntemann M."/>
            <person name="Clum A."/>
            <person name="Pillay M."/>
            <person name="Palaniappan K."/>
            <person name="Varghese N."/>
            <person name="Mikhailova N."/>
            <person name="Stamatis D."/>
            <person name="Reddy T."/>
            <person name="Daum C."/>
            <person name="Shapiro N."/>
            <person name="Ivanova N."/>
            <person name="Kyrpides N."/>
            <person name="Woyke T."/>
        </authorList>
    </citation>
    <scope>NUCLEOTIDE SEQUENCE [LARGE SCALE GENOMIC DNA]</scope>
    <source>
        <strain evidence="10">GAS496</strain>
    </source>
</reference>
<name>A0A318HB22_9MYCO</name>
<evidence type="ECO:0000256" key="7">
    <source>
        <dbReference type="ARBA" id="ARBA00023157"/>
    </source>
</evidence>
<keyword evidence="6 8" id="KW-0378">Hydrolase</keyword>
<dbReference type="RefSeq" id="WP_423797499.1">
    <property type="nucleotide sequence ID" value="NZ_QJJU01000046.1"/>
</dbReference>
<gene>
    <name evidence="9" type="ORF">C8E89_14620</name>
</gene>
<protein>
    <recommendedName>
        <fullName evidence="8">Cutinase</fullName>
        <ecNumber evidence="8">3.1.1.-</ecNumber>
    </recommendedName>
</protein>
<dbReference type="Gene3D" id="3.40.50.1820">
    <property type="entry name" value="alpha/beta hydrolase"/>
    <property type="match status" value="1"/>
</dbReference>
<evidence type="ECO:0000313" key="9">
    <source>
        <dbReference type="EMBL" id="PXW97899.1"/>
    </source>
</evidence>
<dbReference type="GO" id="GO:0052689">
    <property type="term" value="F:carboxylic ester hydrolase activity"/>
    <property type="evidence" value="ECO:0007669"/>
    <property type="project" value="UniProtKB-KW"/>
</dbReference>
<keyword evidence="7" id="KW-1015">Disulfide bond</keyword>
<keyword evidence="4 8" id="KW-0964">Secreted</keyword>
<dbReference type="InterPro" id="IPR043580">
    <property type="entry name" value="CUTINASE_1"/>
</dbReference>
<evidence type="ECO:0000313" key="10">
    <source>
        <dbReference type="Proteomes" id="UP000247781"/>
    </source>
</evidence>
<evidence type="ECO:0000256" key="1">
    <source>
        <dbReference type="ARBA" id="ARBA00004613"/>
    </source>
</evidence>
<evidence type="ECO:0000256" key="5">
    <source>
        <dbReference type="ARBA" id="ARBA00022729"/>
    </source>
</evidence>
<evidence type="ECO:0000256" key="2">
    <source>
        <dbReference type="ARBA" id="ARBA00007534"/>
    </source>
</evidence>
<dbReference type="InterPro" id="IPR000675">
    <property type="entry name" value="Cutinase/axe"/>
</dbReference>
<comment type="function">
    <text evidence="8">Catalyzes the hydrolysis of complex carboxylic polyesters found in the cell wall of plants. Degrades cutin, a macromolecule that forms the structure of the plant cuticle.</text>
</comment>
<comment type="subcellular location">
    <subcellularLocation>
        <location evidence="1 8">Secreted</location>
    </subcellularLocation>
</comment>
<dbReference type="EMBL" id="QJJU01000046">
    <property type="protein sequence ID" value="PXW97899.1"/>
    <property type="molecule type" value="Genomic_DNA"/>
</dbReference>
<dbReference type="Pfam" id="PF01083">
    <property type="entry name" value="Cutinase"/>
    <property type="match status" value="1"/>
</dbReference>
<dbReference type="SMART" id="SM01110">
    <property type="entry name" value="Cutinase"/>
    <property type="match status" value="1"/>
</dbReference>
<dbReference type="GO" id="GO:0005576">
    <property type="term" value="C:extracellular region"/>
    <property type="evidence" value="ECO:0007669"/>
    <property type="project" value="UniProtKB-SubCell"/>
</dbReference>
<sequence length="235" mass="24037">MAVRLSADFLGAVVVTACVMLSAPAPSASAQPCPDVEVVFARGTDEPPGVGGVGQAFVDALQSQAGTKSVGVYGVNYAASSDFGAGIDFARTFVDGIKDAGAHVESTAANCPHTRIVLGGYSQGAALAGFVTSAVIPPDVPTAYMSYMPHPMPPERANHVAAVVLFGKPSEQFMRENGVPPVAIGPRFAPKTIELCAQGDDICDGVPGGRPGIAHIMYPMNGMTDEAATFAASRL</sequence>